<dbReference type="Pfam" id="PF04247">
    <property type="entry name" value="SirB"/>
    <property type="match status" value="1"/>
</dbReference>
<organism evidence="2 3">
    <name type="scientific">Sterolibacterium denitrificans</name>
    <dbReference type="NCBI Taxonomy" id="157592"/>
    <lineage>
        <taxon>Bacteria</taxon>
        <taxon>Pseudomonadati</taxon>
        <taxon>Pseudomonadota</taxon>
        <taxon>Betaproteobacteria</taxon>
        <taxon>Nitrosomonadales</taxon>
        <taxon>Sterolibacteriaceae</taxon>
        <taxon>Sterolibacterium</taxon>
    </lineage>
</organism>
<dbReference type="PANTHER" id="PTHR39594">
    <property type="entry name" value="PROTEIN YCHQ"/>
    <property type="match status" value="1"/>
</dbReference>
<evidence type="ECO:0000256" key="1">
    <source>
        <dbReference type="SAM" id="Phobius"/>
    </source>
</evidence>
<dbReference type="Proteomes" id="UP000242886">
    <property type="component" value="Chromosome SDENCHOL"/>
</dbReference>
<feature type="transmembrane region" description="Helical" evidence="1">
    <location>
        <begin position="71"/>
        <end position="89"/>
    </location>
</feature>
<keyword evidence="1" id="KW-1133">Transmembrane helix</keyword>
<proteinExistence type="predicted"/>
<feature type="transmembrane region" description="Helical" evidence="1">
    <location>
        <begin position="6"/>
        <end position="26"/>
    </location>
</feature>
<feature type="transmembrane region" description="Helical" evidence="1">
    <location>
        <begin position="38"/>
        <end position="59"/>
    </location>
</feature>
<protein>
    <recommendedName>
        <fullName evidence="4">Regulator SirB</fullName>
    </recommendedName>
</protein>
<dbReference type="PIRSF" id="PIRSF005610">
    <property type="entry name" value="SirB"/>
    <property type="match status" value="1"/>
</dbReference>
<evidence type="ECO:0008006" key="4">
    <source>
        <dbReference type="Google" id="ProtNLM"/>
    </source>
</evidence>
<accession>A0A7Z7HSC4</accession>
<evidence type="ECO:0000313" key="2">
    <source>
        <dbReference type="EMBL" id="SMB27972.1"/>
    </source>
</evidence>
<reference evidence="2" key="1">
    <citation type="submission" date="2017-03" db="EMBL/GenBank/DDBJ databases">
        <authorList>
            <consortium name="AG Boll"/>
        </authorList>
    </citation>
    <scope>NUCLEOTIDE SEQUENCE [LARGE SCALE GENOMIC DNA]</scope>
    <source>
        <strain evidence="2">Chol</strain>
    </source>
</reference>
<dbReference type="AlphaFoldDB" id="A0A7Z7HSC4"/>
<dbReference type="RefSeq" id="WP_154717008.1">
    <property type="nucleotide sequence ID" value="NZ_LT837803.1"/>
</dbReference>
<gene>
    <name evidence="2" type="ORF">SDENCHOL_20518</name>
</gene>
<feature type="transmembrane region" description="Helical" evidence="1">
    <location>
        <begin position="96"/>
        <end position="117"/>
    </location>
</feature>
<keyword evidence="1" id="KW-0472">Membrane</keyword>
<dbReference type="EMBL" id="LT837803">
    <property type="protein sequence ID" value="SMB27972.1"/>
    <property type="molecule type" value="Genomic_DNA"/>
</dbReference>
<dbReference type="GO" id="GO:0005886">
    <property type="term" value="C:plasma membrane"/>
    <property type="evidence" value="ECO:0007669"/>
    <property type="project" value="TreeGrafter"/>
</dbReference>
<sequence length="130" mass="14367">MYIAFKHLHIACVILSGLGFLLRGILMLRDSPWLQARWLRIAPHVVDTLLFTAAVVLVVMSEQYPFVEPWLTAKVLGLIAYIILGSLTLKAGRGKTLRVVCGLLAVLTFAYIVAVAMTRNPLGFFSPWAA</sequence>
<name>A0A7Z7HSC4_9PROT</name>
<dbReference type="InterPro" id="IPR007360">
    <property type="entry name" value="SirB"/>
</dbReference>
<keyword evidence="3" id="KW-1185">Reference proteome</keyword>
<evidence type="ECO:0000313" key="3">
    <source>
        <dbReference type="Proteomes" id="UP000242886"/>
    </source>
</evidence>
<keyword evidence="1" id="KW-0812">Transmembrane</keyword>
<dbReference type="PANTHER" id="PTHR39594:SF1">
    <property type="entry name" value="PROTEIN YCHQ"/>
    <property type="match status" value="1"/>
</dbReference>